<evidence type="ECO:0000259" key="7">
    <source>
        <dbReference type="PROSITE" id="PS50067"/>
    </source>
</evidence>
<dbReference type="Pfam" id="PF04840">
    <property type="entry name" value="Vps16_C"/>
    <property type="match status" value="1"/>
</dbReference>
<accession>A0A364N7G4</accession>
<dbReference type="CDD" id="cd01365">
    <property type="entry name" value="KISc_KIF1A_KIF1B"/>
    <property type="match status" value="1"/>
</dbReference>
<feature type="binding site" evidence="4">
    <location>
        <begin position="134"/>
        <end position="141"/>
    </location>
    <ligand>
        <name>ATP</name>
        <dbReference type="ChEBI" id="CHEBI:30616"/>
    </ligand>
</feature>
<dbReference type="SUPFAM" id="SSF50978">
    <property type="entry name" value="WD40 repeat-like"/>
    <property type="match status" value="1"/>
</dbReference>
<protein>
    <submittedName>
        <fullName evidence="8">Vacuolar protein sorting-associated protein</fullName>
        <ecNumber evidence="8">3.6.1.15</ecNumber>
    </submittedName>
</protein>
<dbReference type="FunFam" id="3.40.850.10:FF:000050">
    <property type="entry name" value="Kinesin-like protein"/>
    <property type="match status" value="1"/>
</dbReference>
<evidence type="ECO:0000256" key="5">
    <source>
        <dbReference type="SAM" id="Coils"/>
    </source>
</evidence>
<dbReference type="SMART" id="SM00129">
    <property type="entry name" value="KISc"/>
    <property type="match status" value="1"/>
</dbReference>
<dbReference type="PROSITE" id="PS50067">
    <property type="entry name" value="KINESIN_MOTOR_2"/>
    <property type="match status" value="1"/>
</dbReference>
<keyword evidence="9" id="KW-1185">Reference proteome</keyword>
<dbReference type="Pfam" id="PF04841">
    <property type="entry name" value="Vps16_N"/>
    <property type="match status" value="1"/>
</dbReference>
<dbReference type="Gene3D" id="1.10.150.780">
    <property type="entry name" value="Vps16, C-terminal region"/>
    <property type="match status" value="1"/>
</dbReference>
<dbReference type="InterPro" id="IPR036322">
    <property type="entry name" value="WD40_repeat_dom_sf"/>
</dbReference>
<dbReference type="InterPro" id="IPR019821">
    <property type="entry name" value="Kinesin_motor_CS"/>
</dbReference>
<dbReference type="SUPFAM" id="SSF48208">
    <property type="entry name" value="Six-hairpin glycosidases"/>
    <property type="match status" value="1"/>
</dbReference>
<dbReference type="Gene3D" id="2.130.10.10">
    <property type="entry name" value="YVTN repeat-like/Quinoprotein amine dehydrogenase"/>
    <property type="match status" value="1"/>
</dbReference>
<dbReference type="GO" id="GO:0030897">
    <property type="term" value="C:HOPS complex"/>
    <property type="evidence" value="ECO:0007669"/>
    <property type="project" value="TreeGrafter"/>
</dbReference>
<dbReference type="GO" id="GO:0006886">
    <property type="term" value="P:intracellular protein transport"/>
    <property type="evidence" value="ECO:0007669"/>
    <property type="project" value="InterPro"/>
</dbReference>
<dbReference type="InterPro" id="IPR015943">
    <property type="entry name" value="WD40/YVTN_repeat-like_dom_sf"/>
</dbReference>
<dbReference type="GO" id="GO:0016197">
    <property type="term" value="P:endosomal transport"/>
    <property type="evidence" value="ECO:0007669"/>
    <property type="project" value="TreeGrafter"/>
</dbReference>
<dbReference type="InterPro" id="IPR012341">
    <property type="entry name" value="6hp_glycosidase-like_sf"/>
</dbReference>
<dbReference type="InterPro" id="IPR008928">
    <property type="entry name" value="6-hairpin_glycosidase_sf"/>
</dbReference>
<dbReference type="PANTHER" id="PTHR12811:SF0">
    <property type="entry name" value="VACUOLAR PROTEIN SORTING-ASSOCIATED PROTEIN 16 HOMOLOG"/>
    <property type="match status" value="1"/>
</dbReference>
<dbReference type="EC" id="3.6.1.15" evidence="8"/>
<evidence type="ECO:0000313" key="9">
    <source>
        <dbReference type="Proteomes" id="UP000249619"/>
    </source>
</evidence>
<comment type="similarity">
    <text evidence="1">Belongs to the VPS16 family.</text>
</comment>
<evidence type="ECO:0000313" key="8">
    <source>
        <dbReference type="EMBL" id="RAR13254.1"/>
    </source>
</evidence>
<dbReference type="GO" id="GO:0007018">
    <property type="term" value="P:microtubule-based movement"/>
    <property type="evidence" value="ECO:0007669"/>
    <property type="project" value="InterPro"/>
</dbReference>
<comment type="caution">
    <text evidence="8">The sequence shown here is derived from an EMBL/GenBank/DDBJ whole genome shotgun (WGS) entry which is preliminary data.</text>
</comment>
<dbReference type="Pfam" id="PF17389">
    <property type="entry name" value="Bac_rhamnosid6H"/>
    <property type="match status" value="1"/>
</dbReference>
<dbReference type="Gene3D" id="2.60.420.10">
    <property type="entry name" value="Maltose phosphorylase, domain 3"/>
    <property type="match status" value="1"/>
</dbReference>
<keyword evidence="4" id="KW-0505">Motor protein</keyword>
<dbReference type="InterPro" id="IPR038132">
    <property type="entry name" value="Vps16_C_sf"/>
</dbReference>
<dbReference type="GO" id="GO:0003779">
    <property type="term" value="F:actin binding"/>
    <property type="evidence" value="ECO:0007669"/>
    <property type="project" value="TreeGrafter"/>
</dbReference>
<dbReference type="GO" id="GO:0005524">
    <property type="term" value="F:ATP binding"/>
    <property type="evidence" value="ECO:0007669"/>
    <property type="project" value="UniProtKB-UniRule"/>
</dbReference>
<dbReference type="GO" id="GO:0008017">
    <property type="term" value="F:microtubule binding"/>
    <property type="evidence" value="ECO:0007669"/>
    <property type="project" value="InterPro"/>
</dbReference>
<dbReference type="SUPFAM" id="SSF52540">
    <property type="entry name" value="P-loop containing nucleoside triphosphate hydrolases"/>
    <property type="match status" value="1"/>
</dbReference>
<dbReference type="EMBL" id="QGDH01000038">
    <property type="protein sequence ID" value="RAR13254.1"/>
    <property type="molecule type" value="Genomic_DNA"/>
</dbReference>
<dbReference type="InterPro" id="IPR016534">
    <property type="entry name" value="VPS16"/>
</dbReference>
<dbReference type="GO" id="GO:0005768">
    <property type="term" value="C:endosome"/>
    <property type="evidence" value="ECO:0007669"/>
    <property type="project" value="UniProtKB-ARBA"/>
</dbReference>
<sequence length="2062" mass="229012">MYPLHTTASAPSMRASDASYALSSPIAPMNDDPGNVKVVVRCRAFVKREMDKGTKCLIRMDPATQKTTLYAPDHGDGNGRRVLEDKEFTFDRSYWSHDESDPHYAHQEDVYRSFGEEFLDHNFGGYHTCIFAYGQTGSGKSYTMMGTPDNPGLIPRTCEELFARIRHEPSPNTNYHVQVSYFEVYNEHVRDLLQPRTNPPVYLKIRESQKDGVYVQGLTEAEVKCYADVARLMKVGDMSRTTASTKMNDTSSRSHAVFTIRLKQITHSLLSDETIERTARMRLVDLAGSERAKSTEATGARLKEGAQINKSLTTLGRVIAALADPRRQGAKGRRPREVVPYRDSVLTWLLKDSLGGNSKTAMVACIAPADYDETLSTLRYADQAKRIRTRALVNQDCMSAAQRDAQIAEMSEQIRSLQVCVNAASQRKREEATELDEYQRQVALMQRLMEENRQVSAAKIKALTSEVEELRPLNMTLRAEIDTLRRHLALALGELKNPIVLPPPRELGTPDFEGEEWLGEGHGDDQSTPSPADAEASDDDSDSGYDEGDHDELAQELQNEAETFLRDLVYDPGFDELFRGLRPTMSKPTANWEKVGDKFYRKVQLYQAVFDQDLELENYNVVGAPYSGAVAIYRDEDKLQTYRGPGASKSSIDIYSCAGKLIRSINWDKGSIKGLGWSEDEKLLVVTADGTVRCYYDLQGDFVPFTLGHDAEDVGVVSCKFYSTGFVALLGNNHLISVASYTEPRPKLLAIPPTEPIISWSIVPPTYSLSRSVEVILAIGSTLYVVDATEAEDRNFDAGPFRHISVSPRAEFLAFYTEDGKVWVVSGDWSEKLSEYDSKIKTVPKDMEWCGSNAVALAWEDEVHLIGPRSAATKFYYDTWVHLLPDVDGIRLLTNDVCEFIQKVPDEAVDVFRLGSDSPAANLLEASSLLEQKSPKADDLIQLIRPSLGEAVDTCIKAAAHEYNIHWQKSLLKAASYGKSVLDLYSSDDFVDTCDTLRVLNAMRFYEVGLPLSYDQYRRMTPEKLVERLTNRSEYLLALRIAEYLHLPANQIHGHWAQQKVRVSTDAEEEICSLIVQKLHGKPGVSFEEIARAAYDEGRVRLATELLNYEPRAGKQVPLLLNMKEDNIALDKAIESGDTDLIFHVLLHLRKKLPLASFFRVINSRPVATALVESSAWDQDRDLLKDLYYQDDRRLDGSNLLLSEALSQDNQHTAQDKLKLASKYLQDSRDSAAVFQRQAIDDAAKLLRLQTQFESDLNGPRDSPPVGQLPGQTYIGLSANETIFQLIRQGHYKRAQKVQSDFKISDKTYTYIRLRALVAARHWNELEEFAKQKKSPIGWEPFFNEILGAGNTRVASVFIPKCTSLPVPERVAMWIKCGLMVKAGEEAFKAKDTGYAVVAPALAIPYEQYILAPKSRTVLPVSVHSSNGSVTNPESLTSSNGSSIFTGDAATAYDFGINIAGRVSLTIGSVNSSDEYIGVTFSESSLWVSNMSCDATADAGKDETLWFRVNGTGRYTAPHEKTRGAFRYMTLVHNGTGSLEVTGAEVHYTAMPHWEDDAIRNYTGYFHCDDELLNRVWYAGAYTNQICTIAPDTGNALVHLREEGFSSTDDQSPVNVTWYNNYTITAGKSALVDGAKRDRLVWAGDMAIAVPGVVVSTNDVISIENALDSLFKVQNNTTGRLPYAGQPFPPQAVSFTYHLYTLIGVADHYLYTGDISYLRSLWDQYKFALTFPLNNIDESGLMNVTAPNDWLRFGMGGHNIEANAILYYTLNQAIYLAGALNDTANSSDWQQIADGIKTAANDLLWVEEEGMYKDNETTTLMPQDGNSWAVVANLTLNSTQNTKISDRLAERWTPYGAPAPEAADAISPFISGFELQTHFLALNTSAALELMRLQWGFMLDDPRMTNSTFIEGYSTTGELHYAPYNNDARISHAHGWATGPTSTLTQYVAGVQLLTAGGATWRIAPSLGDLKFADAGFSTALGFFGARTQVVSDSIVLDFEVPGGTRGEVRVPVLDCAGRLIMSGGESLSDDHVVEVMEGQGPSILVQDVAGGRWTATFSCSQ</sequence>
<dbReference type="InterPro" id="IPR036961">
    <property type="entry name" value="Kinesin_motor_dom_sf"/>
</dbReference>
<dbReference type="InterPro" id="IPR035396">
    <property type="entry name" value="Bac_rhamnosid6H"/>
</dbReference>
<dbReference type="GO" id="GO:0003777">
    <property type="term" value="F:microtubule motor activity"/>
    <property type="evidence" value="ECO:0007669"/>
    <property type="project" value="InterPro"/>
</dbReference>
<dbReference type="PROSITE" id="PS00411">
    <property type="entry name" value="KINESIN_MOTOR_1"/>
    <property type="match status" value="1"/>
</dbReference>
<keyword evidence="8" id="KW-0378">Hydrolase</keyword>
<dbReference type="FunFam" id="2.130.10.10:FF:000635">
    <property type="entry name" value="Probable vacuolar protein sorting-associated protein 16 homolog"/>
    <property type="match status" value="1"/>
</dbReference>
<dbReference type="InterPro" id="IPR001752">
    <property type="entry name" value="Kinesin_motor_dom"/>
</dbReference>
<dbReference type="InterPro" id="IPR006926">
    <property type="entry name" value="Vps16_N"/>
</dbReference>
<dbReference type="PANTHER" id="PTHR12811">
    <property type="entry name" value="VACUOLAR PROTEIN SORTING VPS16"/>
    <property type="match status" value="1"/>
</dbReference>
<feature type="region of interest" description="Disordered" evidence="6">
    <location>
        <begin position="499"/>
        <end position="551"/>
    </location>
</feature>
<comment type="similarity">
    <text evidence="4">Belongs to the TRAFAC class myosin-kinesin ATPase superfamily. Kinesin family.</text>
</comment>
<dbReference type="InterPro" id="IPR027417">
    <property type="entry name" value="P-loop_NTPase"/>
</dbReference>
<keyword evidence="2 4" id="KW-0547">Nucleotide-binding</keyword>
<evidence type="ECO:0000256" key="6">
    <source>
        <dbReference type="SAM" id="MobiDB-lite"/>
    </source>
</evidence>
<dbReference type="GO" id="GO:0017111">
    <property type="term" value="F:ribonucleoside triphosphate phosphatase activity"/>
    <property type="evidence" value="ECO:0007669"/>
    <property type="project" value="UniProtKB-EC"/>
</dbReference>
<dbReference type="InterPro" id="IPR006925">
    <property type="entry name" value="Vps16_C"/>
</dbReference>
<gene>
    <name evidence="8" type="ORF">DDE83_003388</name>
</gene>
<feature type="coiled-coil region" evidence="5">
    <location>
        <begin position="421"/>
        <end position="455"/>
    </location>
</feature>
<keyword evidence="5" id="KW-0175">Coiled coil</keyword>
<keyword evidence="3 4" id="KW-0067">ATP-binding</keyword>
<dbReference type="GO" id="GO:0042144">
    <property type="term" value="P:vacuole fusion, non-autophagic"/>
    <property type="evidence" value="ECO:0007669"/>
    <property type="project" value="TreeGrafter"/>
</dbReference>
<dbReference type="STRING" id="183478.A0A364N7G4"/>
<evidence type="ECO:0000256" key="4">
    <source>
        <dbReference type="PROSITE-ProRule" id="PRU00283"/>
    </source>
</evidence>
<dbReference type="Gene3D" id="1.50.10.10">
    <property type="match status" value="1"/>
</dbReference>
<reference evidence="9" key="1">
    <citation type="submission" date="2018-05" db="EMBL/GenBank/DDBJ databases">
        <title>Draft genome sequence of Stemphylium lycopersici strain CIDEFI 213.</title>
        <authorList>
            <person name="Medina R."/>
            <person name="Franco M.E.E."/>
            <person name="Lucentini C.G."/>
            <person name="Saparrat M.C.N."/>
            <person name="Balatti P.A."/>
        </authorList>
    </citation>
    <scope>NUCLEOTIDE SEQUENCE [LARGE SCALE GENOMIC DNA]</scope>
    <source>
        <strain evidence="9">CIDEFI 213</strain>
    </source>
</reference>
<name>A0A364N7G4_STELY</name>
<dbReference type="Gene3D" id="3.40.850.10">
    <property type="entry name" value="Kinesin motor domain"/>
    <property type="match status" value="1"/>
</dbReference>
<feature type="compositionally biased region" description="Acidic residues" evidence="6">
    <location>
        <begin position="535"/>
        <end position="550"/>
    </location>
</feature>
<proteinExistence type="inferred from homology"/>
<dbReference type="Proteomes" id="UP000249619">
    <property type="component" value="Unassembled WGS sequence"/>
</dbReference>
<organism evidence="8 9">
    <name type="scientific">Stemphylium lycopersici</name>
    <name type="common">Tomato gray leaf spot disease fungus</name>
    <name type="synonym">Thyrospora lycopersici</name>
    <dbReference type="NCBI Taxonomy" id="183478"/>
    <lineage>
        <taxon>Eukaryota</taxon>
        <taxon>Fungi</taxon>
        <taxon>Dikarya</taxon>
        <taxon>Ascomycota</taxon>
        <taxon>Pezizomycotina</taxon>
        <taxon>Dothideomycetes</taxon>
        <taxon>Pleosporomycetidae</taxon>
        <taxon>Pleosporales</taxon>
        <taxon>Pleosporineae</taxon>
        <taxon>Pleosporaceae</taxon>
        <taxon>Stemphylium</taxon>
    </lineage>
</organism>
<dbReference type="Pfam" id="PF00225">
    <property type="entry name" value="Kinesin"/>
    <property type="match status" value="1"/>
</dbReference>
<evidence type="ECO:0000256" key="2">
    <source>
        <dbReference type="ARBA" id="ARBA00022741"/>
    </source>
</evidence>
<dbReference type="GO" id="GO:0005975">
    <property type="term" value="P:carbohydrate metabolic process"/>
    <property type="evidence" value="ECO:0007669"/>
    <property type="project" value="InterPro"/>
</dbReference>
<evidence type="ECO:0000256" key="1">
    <source>
        <dbReference type="ARBA" id="ARBA00009250"/>
    </source>
</evidence>
<feature type="domain" description="Kinesin motor" evidence="7">
    <location>
        <begin position="35"/>
        <end position="387"/>
    </location>
</feature>
<evidence type="ECO:0000256" key="3">
    <source>
        <dbReference type="ARBA" id="ARBA00022840"/>
    </source>
</evidence>
<dbReference type="PRINTS" id="PR00380">
    <property type="entry name" value="KINESINHEAVY"/>
</dbReference>